<dbReference type="FunFam" id="3.40.50.300:FF:000678">
    <property type="entry name" value="Rho GTPase Rho4"/>
    <property type="match status" value="1"/>
</dbReference>
<comment type="subcellular location">
    <subcellularLocation>
        <location evidence="1">Membrane</location>
    </subcellularLocation>
</comment>
<evidence type="ECO:0000256" key="2">
    <source>
        <dbReference type="ARBA" id="ARBA00010142"/>
    </source>
</evidence>
<dbReference type="Gene3D" id="3.40.50.300">
    <property type="entry name" value="P-loop containing nucleotide triphosphate hydrolases"/>
    <property type="match status" value="1"/>
</dbReference>
<dbReference type="PROSITE" id="PS51419">
    <property type="entry name" value="RAB"/>
    <property type="match status" value="1"/>
</dbReference>
<keyword evidence="11" id="KW-1185">Reference proteome</keyword>
<keyword evidence="5" id="KW-0342">GTP-binding</keyword>
<dbReference type="GO" id="GO:0007264">
    <property type="term" value="P:small GTPase-mediated signal transduction"/>
    <property type="evidence" value="ECO:0007669"/>
    <property type="project" value="InterPro"/>
</dbReference>
<dbReference type="Pfam" id="PF00071">
    <property type="entry name" value="Ras"/>
    <property type="match status" value="1"/>
</dbReference>
<dbReference type="SMART" id="SM00175">
    <property type="entry name" value="RAB"/>
    <property type="match status" value="1"/>
</dbReference>
<keyword evidence="3" id="KW-0488">Methylation</keyword>
<feature type="compositionally biased region" description="Basic residues" evidence="9">
    <location>
        <begin position="264"/>
        <end position="274"/>
    </location>
</feature>
<dbReference type="CDD" id="cd04132">
    <property type="entry name" value="Rho4_like"/>
    <property type="match status" value="1"/>
</dbReference>
<dbReference type="Proteomes" id="UP000325902">
    <property type="component" value="Unassembled WGS sequence"/>
</dbReference>
<dbReference type="GO" id="GO:0032506">
    <property type="term" value="P:cytokinetic process"/>
    <property type="evidence" value="ECO:0007669"/>
    <property type="project" value="UniProtKB-ARBA"/>
</dbReference>
<feature type="region of interest" description="Disordered" evidence="9">
    <location>
        <begin position="1"/>
        <end position="61"/>
    </location>
</feature>
<keyword evidence="6" id="KW-0472">Membrane</keyword>
<dbReference type="InterPro" id="IPR027417">
    <property type="entry name" value="P-loop_NTPase"/>
</dbReference>
<dbReference type="InterPro" id="IPR005225">
    <property type="entry name" value="Small_GTP-bd"/>
</dbReference>
<dbReference type="AlphaFoldDB" id="A0A5N5DTD1"/>
<evidence type="ECO:0000256" key="8">
    <source>
        <dbReference type="ARBA" id="ARBA00023289"/>
    </source>
</evidence>
<evidence type="ECO:0000313" key="11">
    <source>
        <dbReference type="Proteomes" id="UP000325902"/>
    </source>
</evidence>
<evidence type="ECO:0000313" key="10">
    <source>
        <dbReference type="EMBL" id="KAB2579494.1"/>
    </source>
</evidence>
<evidence type="ECO:0000256" key="1">
    <source>
        <dbReference type="ARBA" id="ARBA00004370"/>
    </source>
</evidence>
<keyword evidence="4" id="KW-0547">Nucleotide-binding</keyword>
<dbReference type="NCBIfam" id="TIGR00231">
    <property type="entry name" value="small_GTP"/>
    <property type="match status" value="1"/>
</dbReference>
<dbReference type="OrthoDB" id="8830751at2759"/>
<dbReference type="PROSITE" id="PS51421">
    <property type="entry name" value="RAS"/>
    <property type="match status" value="1"/>
</dbReference>
<keyword evidence="7" id="KW-0449">Lipoprotein</keyword>
<reference evidence="10 11" key="1">
    <citation type="journal article" date="2019" name="Sci. Rep.">
        <title>A multi-omics analysis of the grapevine pathogen Lasiodiplodia theobromae reveals that temperature affects the expression of virulence- and pathogenicity-related genes.</title>
        <authorList>
            <person name="Felix C."/>
            <person name="Meneses R."/>
            <person name="Goncalves M.F.M."/>
            <person name="Tilleman L."/>
            <person name="Duarte A.S."/>
            <person name="Jorrin-Novo J.V."/>
            <person name="Van de Peer Y."/>
            <person name="Deforce D."/>
            <person name="Van Nieuwerburgh F."/>
            <person name="Esteves A.C."/>
            <person name="Alves A."/>
        </authorList>
    </citation>
    <scope>NUCLEOTIDE SEQUENCE [LARGE SCALE GENOMIC DNA]</scope>
    <source>
        <strain evidence="10 11">LA-SOL3</strain>
    </source>
</reference>
<dbReference type="PRINTS" id="PR00449">
    <property type="entry name" value="RASTRNSFRMNG"/>
</dbReference>
<dbReference type="SMART" id="SM00174">
    <property type="entry name" value="RHO"/>
    <property type="match status" value="1"/>
</dbReference>
<sequence length="274" mass="30346">MAVQATQNYDYLRRKNSEKLPAAPVSAPRRPNRAQSHRNSNGTVGSNLSARSGGGSIGTNVTEPPAWSKKLVVVGDGGCGKTCLLISYSQGYFPEKYVPTVFENYITHTPHPPTGKMVELALWDTAGQEEYDRLRPLSYPETDLLFVCFAIDCPNSLENVMDKWYPEVLHFCPTTPIILLGLKSDLRHKRTCIELLKTQGLTPVTPDQGRAVAKKMNATYMECSSKEMDGVDDIFDAAVTMAVGDEWKPASREGANNSTQPTYRKPKKSRCKIL</sequence>
<protein>
    <submittedName>
        <fullName evidence="10">GTP-binding protein rhoC</fullName>
    </submittedName>
</protein>
<evidence type="ECO:0000256" key="3">
    <source>
        <dbReference type="ARBA" id="ARBA00022481"/>
    </source>
</evidence>
<evidence type="ECO:0000256" key="4">
    <source>
        <dbReference type="ARBA" id="ARBA00022741"/>
    </source>
</evidence>
<organism evidence="10 11">
    <name type="scientific">Lasiodiplodia theobromae</name>
    <dbReference type="NCBI Taxonomy" id="45133"/>
    <lineage>
        <taxon>Eukaryota</taxon>
        <taxon>Fungi</taxon>
        <taxon>Dikarya</taxon>
        <taxon>Ascomycota</taxon>
        <taxon>Pezizomycotina</taxon>
        <taxon>Dothideomycetes</taxon>
        <taxon>Dothideomycetes incertae sedis</taxon>
        <taxon>Botryosphaeriales</taxon>
        <taxon>Botryosphaeriaceae</taxon>
        <taxon>Lasiodiplodia</taxon>
    </lineage>
</organism>
<proteinExistence type="inferred from homology"/>
<feature type="region of interest" description="Disordered" evidence="9">
    <location>
        <begin position="249"/>
        <end position="274"/>
    </location>
</feature>
<feature type="compositionally biased region" description="Polar residues" evidence="9">
    <location>
        <begin position="37"/>
        <end position="50"/>
    </location>
</feature>
<dbReference type="GO" id="GO:0016020">
    <property type="term" value="C:membrane"/>
    <property type="evidence" value="ECO:0007669"/>
    <property type="project" value="UniProtKB-SubCell"/>
</dbReference>
<accession>A0A5N5DTD1</accession>
<dbReference type="SMART" id="SM00173">
    <property type="entry name" value="RAS"/>
    <property type="match status" value="1"/>
</dbReference>
<dbReference type="SUPFAM" id="SSF52540">
    <property type="entry name" value="P-loop containing nucleoside triphosphate hydrolases"/>
    <property type="match status" value="1"/>
</dbReference>
<dbReference type="GO" id="GO:0005525">
    <property type="term" value="F:GTP binding"/>
    <property type="evidence" value="ECO:0007669"/>
    <property type="project" value="UniProtKB-KW"/>
</dbReference>
<keyword evidence="8" id="KW-0636">Prenylation</keyword>
<dbReference type="InterPro" id="IPR003578">
    <property type="entry name" value="Small_GTPase_Rho"/>
</dbReference>
<dbReference type="EMBL" id="VCHE01000007">
    <property type="protein sequence ID" value="KAB2579494.1"/>
    <property type="molecule type" value="Genomic_DNA"/>
</dbReference>
<dbReference type="PANTHER" id="PTHR24072">
    <property type="entry name" value="RHO FAMILY GTPASE"/>
    <property type="match status" value="1"/>
</dbReference>
<evidence type="ECO:0000256" key="7">
    <source>
        <dbReference type="ARBA" id="ARBA00023288"/>
    </source>
</evidence>
<evidence type="ECO:0000256" key="6">
    <source>
        <dbReference type="ARBA" id="ARBA00023136"/>
    </source>
</evidence>
<dbReference type="InterPro" id="IPR001806">
    <property type="entry name" value="Small_GTPase"/>
</dbReference>
<comment type="similarity">
    <text evidence="2">Belongs to the small GTPase superfamily. Rho family.</text>
</comment>
<evidence type="ECO:0000256" key="5">
    <source>
        <dbReference type="ARBA" id="ARBA00023134"/>
    </source>
</evidence>
<name>A0A5N5DTD1_9PEZI</name>
<evidence type="ECO:0000256" key="9">
    <source>
        <dbReference type="SAM" id="MobiDB-lite"/>
    </source>
</evidence>
<dbReference type="GO" id="GO:0003924">
    <property type="term" value="F:GTPase activity"/>
    <property type="evidence" value="ECO:0007669"/>
    <property type="project" value="InterPro"/>
</dbReference>
<dbReference type="PROSITE" id="PS51420">
    <property type="entry name" value="RHO"/>
    <property type="match status" value="1"/>
</dbReference>
<comment type="caution">
    <text evidence="10">The sequence shown here is derived from an EMBL/GenBank/DDBJ whole genome shotgun (WGS) entry which is preliminary data.</text>
</comment>
<gene>
    <name evidence="10" type="primary">rhoC</name>
    <name evidence="10" type="ORF">DBV05_g1998</name>
</gene>